<comment type="catalytic activity">
    <reaction evidence="2">
        <text>3-hydroxy-2-methylpropanoyl-CoA + H2O = 3-hydroxy-2-methylpropanoate + CoA + H(+)</text>
        <dbReference type="Rhea" id="RHEA:20888"/>
        <dbReference type="ChEBI" id="CHEBI:11805"/>
        <dbReference type="ChEBI" id="CHEBI:15377"/>
        <dbReference type="ChEBI" id="CHEBI:15378"/>
        <dbReference type="ChEBI" id="CHEBI:57287"/>
        <dbReference type="ChEBI" id="CHEBI:57340"/>
        <dbReference type="EC" id="3.1.2.4"/>
    </reaction>
</comment>
<dbReference type="Gramene" id="A08p38440.2_BraZ1">
    <property type="protein sequence ID" value="A08p38440.2_BraZ1.CDS"/>
    <property type="gene ID" value="A08g38440.2_BraZ1"/>
</dbReference>
<dbReference type="Proteomes" id="UP000694005">
    <property type="component" value="Chromosome A08"/>
</dbReference>
<name>A0A8D9HIL1_BRACM</name>
<dbReference type="SUPFAM" id="SSF52096">
    <property type="entry name" value="ClpP/crotonase"/>
    <property type="match status" value="1"/>
</dbReference>
<protein>
    <recommendedName>
        <fullName evidence="2">3-hydroxyisobutyryl-CoA hydrolase</fullName>
        <shortName evidence="2">HIB-CoA hydrolase</shortName>
        <shortName evidence="2">HIBYL-CoA-H</shortName>
        <ecNumber evidence="2">3.1.2.4</ecNumber>
    </recommendedName>
    <alternativeName>
        <fullName evidence="2">3-hydroxyisobutyryl-coenzyme A hydrolase</fullName>
    </alternativeName>
</protein>
<gene>
    <name evidence="4" type="ORF">BRAPAZ1V2_A08P38440.2</name>
</gene>
<dbReference type="GO" id="GO:0006574">
    <property type="term" value="P:L-valine catabolic process"/>
    <property type="evidence" value="ECO:0007669"/>
    <property type="project" value="UniProtKB-UniRule"/>
</dbReference>
<reference evidence="4 5" key="1">
    <citation type="submission" date="2021-07" db="EMBL/GenBank/DDBJ databases">
        <authorList>
            <consortium name="Genoscope - CEA"/>
            <person name="William W."/>
        </authorList>
    </citation>
    <scope>NUCLEOTIDE SEQUENCE [LARGE SCALE GENOMIC DNA]</scope>
</reference>
<evidence type="ECO:0000256" key="2">
    <source>
        <dbReference type="RuleBase" id="RU369070"/>
    </source>
</evidence>
<dbReference type="PANTHER" id="PTHR43176:SF28">
    <property type="entry name" value="3-HYDROXYISOBUTYRYL-COA HYDROLASE"/>
    <property type="match status" value="1"/>
</dbReference>
<dbReference type="InterPro" id="IPR045004">
    <property type="entry name" value="ECH_dom"/>
</dbReference>
<dbReference type="PANTHER" id="PTHR43176">
    <property type="entry name" value="3-HYDROXYISOBUTYRYL-COA HYDROLASE-RELATED"/>
    <property type="match status" value="1"/>
</dbReference>
<dbReference type="AlphaFoldDB" id="A0A8D9HIL1"/>
<organism evidence="4 5">
    <name type="scientific">Brassica campestris</name>
    <name type="common">Field mustard</name>
    <dbReference type="NCBI Taxonomy" id="3711"/>
    <lineage>
        <taxon>Eukaryota</taxon>
        <taxon>Viridiplantae</taxon>
        <taxon>Streptophyta</taxon>
        <taxon>Embryophyta</taxon>
        <taxon>Tracheophyta</taxon>
        <taxon>Spermatophyta</taxon>
        <taxon>Magnoliopsida</taxon>
        <taxon>eudicotyledons</taxon>
        <taxon>Gunneridae</taxon>
        <taxon>Pentapetalae</taxon>
        <taxon>rosids</taxon>
        <taxon>malvids</taxon>
        <taxon>Brassicales</taxon>
        <taxon>Brassicaceae</taxon>
        <taxon>Brassiceae</taxon>
        <taxon>Brassica</taxon>
    </lineage>
</organism>
<dbReference type="InterPro" id="IPR032259">
    <property type="entry name" value="HIBYL-CoA-H"/>
</dbReference>
<dbReference type="InterPro" id="IPR029045">
    <property type="entry name" value="ClpP/crotonase-like_dom_sf"/>
</dbReference>
<dbReference type="GO" id="GO:0003860">
    <property type="term" value="F:3-hydroxyisobutyryl-CoA hydrolase activity"/>
    <property type="evidence" value="ECO:0007669"/>
    <property type="project" value="UniProtKB-UniRule"/>
</dbReference>
<dbReference type="EC" id="3.1.2.4" evidence="2"/>
<dbReference type="Gene3D" id="3.90.226.10">
    <property type="entry name" value="2-enoyl-CoA Hydratase, Chain A, domain 1"/>
    <property type="match status" value="2"/>
</dbReference>
<dbReference type="Pfam" id="PF16113">
    <property type="entry name" value="ECH_2"/>
    <property type="match status" value="2"/>
</dbReference>
<keyword evidence="1 2" id="KW-0378">Hydrolase</keyword>
<dbReference type="EMBL" id="LS974624">
    <property type="protein sequence ID" value="CAG7900178.1"/>
    <property type="molecule type" value="Genomic_DNA"/>
</dbReference>
<evidence type="ECO:0000313" key="5">
    <source>
        <dbReference type="Proteomes" id="UP000694005"/>
    </source>
</evidence>
<proteinExistence type="inferred from homology"/>
<accession>A0A8D9HIL1</accession>
<comment type="similarity">
    <text evidence="2">Belongs to the enoyl-CoA hydratase/isomerase family.</text>
</comment>
<evidence type="ECO:0000259" key="3">
    <source>
        <dbReference type="Pfam" id="PF16113"/>
    </source>
</evidence>
<evidence type="ECO:0000313" key="4">
    <source>
        <dbReference type="EMBL" id="CAG7900178.1"/>
    </source>
</evidence>
<feature type="domain" description="Enoyl-CoA hydratase/isomerase" evidence="3">
    <location>
        <begin position="14"/>
        <end position="275"/>
    </location>
</feature>
<comment type="function">
    <text evidence="2">Hydrolyzes 3-hydroxyisobutyryl-CoA (HIBYL-CoA), a saline catabolite. Has high activity toward isobutyryl-CoA. Could be an isobutyryl-CoA dehydrogenase that functions in valine catabolism.</text>
</comment>
<evidence type="ECO:0000256" key="1">
    <source>
        <dbReference type="ARBA" id="ARBA00022801"/>
    </source>
</evidence>
<feature type="domain" description="Enoyl-CoA hydratase/isomerase" evidence="3">
    <location>
        <begin position="436"/>
        <end position="505"/>
    </location>
</feature>
<comment type="pathway">
    <text evidence="2">Amino-acid degradation; L-valine degradation.</text>
</comment>
<sequence length="538" mass="60284">MFYDGQFSSLNDIYTMYWLCYHIHTYKKTQVAIVDGICNFGSASLMFAMKFSVVTEKIDFATLEASLGFHTDCGFSYIHSRLPGHLGEFLALTGTRLNGKELVAVGMATHFVPSAKLVDLVARLWSLDSGDMDVVRSTIEEFSEKVELDKDSILNKLSIIDKCCSKESVKQIIQEFEAEGSKEGNEWVTPIMGFLKQSSPTGLKINLRSIREGRKQTLAECLKKEFRVSVNILRGTISNDAYEGARALTIDKDNRPGWNPATLDEVDDEKINLVFLPLEDDIELRIPETEDNRSVLRANINFLFSSWTKTSSPYGASLAMVVVVVLKRLTSYSLKDGNTSVLIKAGSAASNVAGTAIRASNAVGSTTEKGKEKNRKGGEGWLRHRREPARRTEVKTLVEVFRERWRLEGDSSVNDIGFLRRLAERDCKVLSLAAFLCVQIREARNQTLGDCLKKEFRITVNIMRSTISIDAFEGVRALTIAKDNCPRWNPATLDEVDDEKINLVFKPLEDDLELRIPETEENKWEGKAETSGFASVRG</sequence>